<dbReference type="RefSeq" id="WP_119787077.1">
    <property type="nucleotide sequence ID" value="NZ_QYUQ01000002.1"/>
</dbReference>
<dbReference type="AlphaFoldDB" id="A0A3A3GMR5"/>
<protein>
    <submittedName>
        <fullName evidence="11">DNA polymerase subunit beta</fullName>
    </submittedName>
</protein>
<dbReference type="SUPFAM" id="SSF81301">
    <property type="entry name" value="Nucleotidyltransferase"/>
    <property type="match status" value="1"/>
</dbReference>
<evidence type="ECO:0000256" key="2">
    <source>
        <dbReference type="ARBA" id="ARBA00022649"/>
    </source>
</evidence>
<dbReference type="InterPro" id="IPR052038">
    <property type="entry name" value="Type-VII_TA_antitoxin"/>
</dbReference>
<dbReference type="GO" id="GO:0016779">
    <property type="term" value="F:nucleotidyltransferase activity"/>
    <property type="evidence" value="ECO:0007669"/>
    <property type="project" value="UniProtKB-KW"/>
</dbReference>
<evidence type="ECO:0000313" key="11">
    <source>
        <dbReference type="EMBL" id="RJG03586.1"/>
    </source>
</evidence>
<keyword evidence="2" id="KW-1277">Toxin-antitoxin system</keyword>
<evidence type="ECO:0000256" key="6">
    <source>
        <dbReference type="ARBA" id="ARBA00022741"/>
    </source>
</evidence>
<keyword evidence="8" id="KW-0460">Magnesium</keyword>
<evidence type="ECO:0000256" key="3">
    <source>
        <dbReference type="ARBA" id="ARBA00022679"/>
    </source>
</evidence>
<dbReference type="InterPro" id="IPR043519">
    <property type="entry name" value="NT_sf"/>
</dbReference>
<evidence type="ECO:0000256" key="4">
    <source>
        <dbReference type="ARBA" id="ARBA00022695"/>
    </source>
</evidence>
<keyword evidence="7" id="KW-0067">ATP-binding</keyword>
<comment type="caution">
    <text evidence="11">The sequence shown here is derived from an EMBL/GenBank/DDBJ whole genome shotgun (WGS) entry which is preliminary data.</text>
</comment>
<evidence type="ECO:0000256" key="8">
    <source>
        <dbReference type="ARBA" id="ARBA00022842"/>
    </source>
</evidence>
<dbReference type="GO" id="GO:0005524">
    <property type="term" value="F:ATP binding"/>
    <property type="evidence" value="ECO:0007669"/>
    <property type="project" value="UniProtKB-KW"/>
</dbReference>
<evidence type="ECO:0000256" key="5">
    <source>
        <dbReference type="ARBA" id="ARBA00022723"/>
    </source>
</evidence>
<dbReference type="CDD" id="cd05403">
    <property type="entry name" value="NT_KNTase_like"/>
    <property type="match status" value="1"/>
</dbReference>
<evidence type="ECO:0000259" key="10">
    <source>
        <dbReference type="Pfam" id="PF01909"/>
    </source>
</evidence>
<keyword evidence="3" id="KW-0808">Transferase</keyword>
<evidence type="ECO:0000256" key="7">
    <source>
        <dbReference type="ARBA" id="ARBA00022840"/>
    </source>
</evidence>
<name>A0A3A3GMR5_9BURK</name>
<dbReference type="PANTHER" id="PTHR33571">
    <property type="entry name" value="SSL8005 PROTEIN"/>
    <property type="match status" value="1"/>
</dbReference>
<evidence type="ECO:0000256" key="9">
    <source>
        <dbReference type="ARBA" id="ARBA00038276"/>
    </source>
</evidence>
<keyword evidence="12" id="KW-1185">Reference proteome</keyword>
<organism evidence="11 12">
    <name type="scientific">Noviherbaspirillum sedimenti</name>
    <dbReference type="NCBI Taxonomy" id="2320865"/>
    <lineage>
        <taxon>Bacteria</taxon>
        <taxon>Pseudomonadati</taxon>
        <taxon>Pseudomonadota</taxon>
        <taxon>Betaproteobacteria</taxon>
        <taxon>Burkholderiales</taxon>
        <taxon>Oxalobacteraceae</taxon>
        <taxon>Noviherbaspirillum</taxon>
    </lineage>
</organism>
<accession>A0A3A3GMR5</accession>
<dbReference type="OrthoDB" id="561385at2"/>
<feature type="domain" description="Polymerase nucleotidyl transferase" evidence="10">
    <location>
        <begin position="13"/>
        <end position="93"/>
    </location>
</feature>
<comment type="cofactor">
    <cofactor evidence="1">
        <name>Mg(2+)</name>
        <dbReference type="ChEBI" id="CHEBI:18420"/>
    </cofactor>
</comment>
<keyword evidence="4" id="KW-0548">Nucleotidyltransferase</keyword>
<gene>
    <name evidence="11" type="ORF">D3878_19945</name>
</gene>
<dbReference type="PANTHER" id="PTHR33571:SF12">
    <property type="entry name" value="BSL3053 PROTEIN"/>
    <property type="match status" value="1"/>
</dbReference>
<comment type="similarity">
    <text evidence="9">Belongs to the MntA antitoxin family.</text>
</comment>
<dbReference type="GO" id="GO:0046872">
    <property type="term" value="F:metal ion binding"/>
    <property type="evidence" value="ECO:0007669"/>
    <property type="project" value="UniProtKB-KW"/>
</dbReference>
<evidence type="ECO:0000256" key="1">
    <source>
        <dbReference type="ARBA" id="ARBA00001946"/>
    </source>
</evidence>
<sequence length="96" mass="10582">MNRAQALQLLAQSKSILAARYGVMDLALFGSTARDTAKADSDIDILVAFDGPATSARYFGVQFYLEDLFGSKVDLVTDKALRTELRPFIEREAVHV</sequence>
<dbReference type="EMBL" id="QYUQ01000002">
    <property type="protein sequence ID" value="RJG03586.1"/>
    <property type="molecule type" value="Genomic_DNA"/>
</dbReference>
<dbReference type="Pfam" id="PF01909">
    <property type="entry name" value="NTP_transf_2"/>
    <property type="match status" value="1"/>
</dbReference>
<dbReference type="InterPro" id="IPR002934">
    <property type="entry name" value="Polymerase_NTP_transf_dom"/>
</dbReference>
<reference evidence="12" key="1">
    <citation type="submission" date="2018-09" db="EMBL/GenBank/DDBJ databases">
        <authorList>
            <person name="Zhu H."/>
        </authorList>
    </citation>
    <scope>NUCLEOTIDE SEQUENCE [LARGE SCALE GENOMIC DNA]</scope>
    <source>
        <strain evidence="12">K1S02-23</strain>
    </source>
</reference>
<keyword evidence="6" id="KW-0547">Nucleotide-binding</keyword>
<evidence type="ECO:0000313" key="12">
    <source>
        <dbReference type="Proteomes" id="UP000266327"/>
    </source>
</evidence>
<keyword evidence="5" id="KW-0479">Metal-binding</keyword>
<dbReference type="Proteomes" id="UP000266327">
    <property type="component" value="Unassembled WGS sequence"/>
</dbReference>
<dbReference type="Gene3D" id="3.30.460.10">
    <property type="entry name" value="Beta Polymerase, domain 2"/>
    <property type="match status" value="1"/>
</dbReference>
<proteinExistence type="inferred from homology"/>